<evidence type="ECO:0000313" key="2">
    <source>
        <dbReference type="EMBL" id="NNJ28110.1"/>
    </source>
</evidence>
<protein>
    <submittedName>
        <fullName evidence="2">Uncharacterized protein</fullName>
    </submittedName>
</protein>
<gene>
    <name evidence="2" type="ORF">LzC2_42210</name>
</gene>
<reference evidence="2 3" key="1">
    <citation type="journal article" date="2020" name="Syst. Appl. Microbiol.">
        <title>Alienimonas chondri sp. nov., a novel planctomycete isolated from the biofilm of the red alga Chondrus crispus.</title>
        <authorList>
            <person name="Vitorino I."/>
            <person name="Albuquerque L."/>
            <person name="Wiegand S."/>
            <person name="Kallscheuer N."/>
            <person name="da Costa M.S."/>
            <person name="Lobo-da-Cunha A."/>
            <person name="Jogler C."/>
            <person name="Lage O.M."/>
        </authorList>
    </citation>
    <scope>NUCLEOTIDE SEQUENCE [LARGE SCALE GENOMIC DNA]</scope>
    <source>
        <strain evidence="2 3">LzC2</strain>
    </source>
</reference>
<dbReference type="Proteomes" id="UP000609651">
    <property type="component" value="Unassembled WGS sequence"/>
</dbReference>
<feature type="compositionally biased region" description="Basic and acidic residues" evidence="1">
    <location>
        <begin position="339"/>
        <end position="350"/>
    </location>
</feature>
<accession>A0ABX1VJZ3</accession>
<keyword evidence="3" id="KW-1185">Reference proteome</keyword>
<comment type="caution">
    <text evidence="2">The sequence shown here is derived from an EMBL/GenBank/DDBJ whole genome shotgun (WGS) entry which is preliminary data.</text>
</comment>
<name>A0ABX1VJZ3_9PLAN</name>
<organism evidence="2 3">
    <name type="scientific">Alienimonas chondri</name>
    <dbReference type="NCBI Taxonomy" id="2681879"/>
    <lineage>
        <taxon>Bacteria</taxon>
        <taxon>Pseudomonadati</taxon>
        <taxon>Planctomycetota</taxon>
        <taxon>Planctomycetia</taxon>
        <taxon>Planctomycetales</taxon>
        <taxon>Planctomycetaceae</taxon>
        <taxon>Alienimonas</taxon>
    </lineage>
</organism>
<proteinExistence type="predicted"/>
<dbReference type="EMBL" id="WTPX01000298">
    <property type="protein sequence ID" value="NNJ28110.1"/>
    <property type="molecule type" value="Genomic_DNA"/>
</dbReference>
<feature type="region of interest" description="Disordered" evidence="1">
    <location>
        <begin position="392"/>
        <end position="455"/>
    </location>
</feature>
<feature type="region of interest" description="Disordered" evidence="1">
    <location>
        <begin position="334"/>
        <end position="379"/>
    </location>
</feature>
<evidence type="ECO:0000313" key="3">
    <source>
        <dbReference type="Proteomes" id="UP000609651"/>
    </source>
</evidence>
<feature type="region of interest" description="Disordered" evidence="1">
    <location>
        <begin position="130"/>
        <end position="152"/>
    </location>
</feature>
<sequence>MENRQLVDAAVPISGVVFVRVGGVGLQLRADAHVRRAVDRQSVALRRGRLHAVSIQPQSVAVHDEGDVLPDADGQPRALADADDLARPVPDLHFEVAVVLVQTEVKLSAGAKIAGSVFRELDVPMLRDRRPPRAGVRLHPGADGQRRGRRRSVVGEDRVGVRPGTAQIQRPADPTRFEGWSGHRPGDHAGVRAVRSAVFQRGAVRRRGHAEQRLRLQSFDQLHVRRVEARRFVQAANEAVVVDVDALRNAGGAGDAGRLFGGEANPGHTGGGAFRVHFHDAVEHMDFTGPIRGDVDGELGSVIHEIDRGGLHGEPDAALRHDRGEATGFQIQSATGIDAEARGGGDRDPDALGQRQLHKAPGEPVSADSNRIPGQGGDRVAAAEQLRAAAAFDLTHGRAEGRGGDGTRRRRGAGDRFGRPAELLRDRPDQRAGQQQRRDESEGPPTFDAAHDRDRADRVRIGGRRFKGRPLQRAVLPGEHGVQLAVLRIDVSQVRRALQQGRDSTHAGVVRGAVELRFQQVDEFPLEPAQIVAARVERGRVGGAGRFVAGGGTTVVGHESPSIAGPAFTHRMREERARNSNCFNALTVRSASSAICSSERSVP</sequence>
<feature type="compositionally biased region" description="Basic and acidic residues" evidence="1">
    <location>
        <begin position="395"/>
        <end position="441"/>
    </location>
</feature>
<evidence type="ECO:0000256" key="1">
    <source>
        <dbReference type="SAM" id="MobiDB-lite"/>
    </source>
</evidence>